<keyword evidence="1" id="KW-0812">Transmembrane</keyword>
<feature type="transmembrane region" description="Helical" evidence="1">
    <location>
        <begin position="58"/>
        <end position="81"/>
    </location>
</feature>
<comment type="caution">
    <text evidence="2">The sequence shown here is derived from an EMBL/GenBank/DDBJ whole genome shotgun (WGS) entry which is preliminary data.</text>
</comment>
<keyword evidence="1" id="KW-1133">Transmembrane helix</keyword>
<feature type="transmembrane region" description="Helical" evidence="1">
    <location>
        <begin position="12"/>
        <end position="34"/>
    </location>
</feature>
<dbReference type="EMBL" id="JAGKQH010000010">
    <property type="protein sequence ID" value="KAG6589351.1"/>
    <property type="molecule type" value="Genomic_DNA"/>
</dbReference>
<keyword evidence="3" id="KW-1185">Reference proteome</keyword>
<evidence type="ECO:0000313" key="3">
    <source>
        <dbReference type="Proteomes" id="UP000685013"/>
    </source>
</evidence>
<proteinExistence type="predicted"/>
<dbReference type="Proteomes" id="UP000685013">
    <property type="component" value="Chromosome 10"/>
</dbReference>
<name>A0AAV6MY21_9ROSI</name>
<accession>A0AAV6MY21</accession>
<gene>
    <name evidence="2" type="ORF">SDJN03_14774</name>
</gene>
<sequence>MSGRIFLDATQLFPLAVVYCFHHSGFLITSLGVLHGKDSAFSCLAQFFPSGNWTPDGVTVITSVVGPGFVFSFVLQGMLLAKVVSISHRDDQV</sequence>
<protein>
    <submittedName>
        <fullName evidence="2">Uncharacterized protein</fullName>
    </submittedName>
</protein>
<feature type="non-terminal residue" evidence="2">
    <location>
        <position position="1"/>
    </location>
</feature>
<evidence type="ECO:0000313" key="2">
    <source>
        <dbReference type="EMBL" id="KAG6589351.1"/>
    </source>
</evidence>
<reference evidence="2 3" key="1">
    <citation type="journal article" date="2021" name="Hortic Res">
        <title>The domestication of Cucurbita argyrosperma as revealed by the genome of its wild relative.</title>
        <authorList>
            <person name="Barrera-Redondo J."/>
            <person name="Sanchez-de la Vega G."/>
            <person name="Aguirre-Liguori J.A."/>
            <person name="Castellanos-Morales G."/>
            <person name="Gutierrez-Guerrero Y.T."/>
            <person name="Aguirre-Dugua X."/>
            <person name="Aguirre-Planter E."/>
            <person name="Tenaillon M.I."/>
            <person name="Lira-Saade R."/>
            <person name="Eguiarte L.E."/>
        </authorList>
    </citation>
    <scope>NUCLEOTIDE SEQUENCE [LARGE SCALE GENOMIC DNA]</scope>
    <source>
        <strain evidence="2">JBR-2021</strain>
    </source>
</reference>
<keyword evidence="1" id="KW-0472">Membrane</keyword>
<dbReference type="AlphaFoldDB" id="A0AAV6MY21"/>
<organism evidence="2 3">
    <name type="scientific">Cucurbita argyrosperma subsp. sororia</name>
    <dbReference type="NCBI Taxonomy" id="37648"/>
    <lineage>
        <taxon>Eukaryota</taxon>
        <taxon>Viridiplantae</taxon>
        <taxon>Streptophyta</taxon>
        <taxon>Embryophyta</taxon>
        <taxon>Tracheophyta</taxon>
        <taxon>Spermatophyta</taxon>
        <taxon>Magnoliopsida</taxon>
        <taxon>eudicotyledons</taxon>
        <taxon>Gunneridae</taxon>
        <taxon>Pentapetalae</taxon>
        <taxon>rosids</taxon>
        <taxon>fabids</taxon>
        <taxon>Cucurbitales</taxon>
        <taxon>Cucurbitaceae</taxon>
        <taxon>Cucurbiteae</taxon>
        <taxon>Cucurbita</taxon>
    </lineage>
</organism>
<evidence type="ECO:0000256" key="1">
    <source>
        <dbReference type="SAM" id="Phobius"/>
    </source>
</evidence>